<dbReference type="GO" id="GO:0007596">
    <property type="term" value="P:blood coagulation"/>
    <property type="evidence" value="ECO:0007669"/>
    <property type="project" value="UniProtKB-KW"/>
</dbReference>
<dbReference type="FunFam" id="2.40.10.10:FF:000011">
    <property type="entry name" value="Coagulation factor X"/>
    <property type="match status" value="1"/>
</dbReference>
<evidence type="ECO:0000256" key="12">
    <source>
        <dbReference type="ARBA" id="ARBA00023157"/>
    </source>
</evidence>
<dbReference type="Gene3D" id="2.10.25.10">
    <property type="entry name" value="Laminin"/>
    <property type="match status" value="1"/>
</dbReference>
<dbReference type="PROSITE" id="PS00010">
    <property type="entry name" value="ASX_HYDROXYL"/>
    <property type="match status" value="1"/>
</dbReference>
<dbReference type="GO" id="GO:0005794">
    <property type="term" value="C:Golgi apparatus"/>
    <property type="evidence" value="ECO:0007669"/>
    <property type="project" value="UniProtKB-SubCell"/>
</dbReference>
<keyword evidence="13" id="KW-0325">Glycoprotein</keyword>
<dbReference type="Gene3D" id="4.10.740.10">
    <property type="entry name" value="Coagulation Factor IX"/>
    <property type="match status" value="1"/>
</dbReference>
<reference evidence="23" key="2">
    <citation type="submission" date="2025-08" db="UniProtKB">
        <authorList>
            <consortium name="Ensembl"/>
        </authorList>
    </citation>
    <scope>IDENTIFICATION</scope>
</reference>
<keyword evidence="9" id="KW-0720">Serine protease</keyword>
<evidence type="ECO:0000256" key="14">
    <source>
        <dbReference type="ARBA" id="ARBA00036045"/>
    </source>
</evidence>
<dbReference type="InterPro" id="IPR033116">
    <property type="entry name" value="TRYPSIN_SER"/>
</dbReference>
<dbReference type="CDD" id="cd00190">
    <property type="entry name" value="Tryp_SPc"/>
    <property type="match status" value="1"/>
</dbReference>
<dbReference type="PROSITE" id="PS50240">
    <property type="entry name" value="TRYPSIN_DOM"/>
    <property type="match status" value="1"/>
</dbReference>
<reference evidence="23" key="1">
    <citation type="submission" date="2019-03" db="EMBL/GenBank/DDBJ databases">
        <title>Genome sequencing and reference-guided assembly of Black Bengal Goat (Capra hircus).</title>
        <authorList>
            <person name="Siddiki A.Z."/>
            <person name="Baten A."/>
            <person name="Billah M."/>
            <person name="Alam M.A.U."/>
            <person name="Shawrob K.S.M."/>
            <person name="Saha S."/>
            <person name="Chowdhury M."/>
            <person name="Rahman A.H."/>
            <person name="Stear M."/>
            <person name="Miah G."/>
            <person name="Das G.B."/>
            <person name="Hossain M.M."/>
            <person name="Kumkum M."/>
            <person name="Islam M.S."/>
            <person name="Mollah A.M."/>
            <person name="Ahsan A."/>
            <person name="Tusar F."/>
            <person name="Khan M.K.I."/>
        </authorList>
    </citation>
    <scope>NUCLEOTIDE SEQUENCE [LARGE SCALE GENOMIC DNA]</scope>
</reference>
<dbReference type="InterPro" id="IPR050442">
    <property type="entry name" value="Peptidase_S1_coag_factors"/>
</dbReference>
<dbReference type="InterPro" id="IPR043504">
    <property type="entry name" value="Peptidase_S1_PA_chymotrypsin"/>
</dbReference>
<organism evidence="23">
    <name type="scientific">Capra hircus</name>
    <name type="common">Goat</name>
    <dbReference type="NCBI Taxonomy" id="9925"/>
    <lineage>
        <taxon>Eukaryota</taxon>
        <taxon>Metazoa</taxon>
        <taxon>Chordata</taxon>
        <taxon>Craniata</taxon>
        <taxon>Vertebrata</taxon>
        <taxon>Euteleostomi</taxon>
        <taxon>Mammalia</taxon>
        <taxon>Eutheria</taxon>
        <taxon>Laurasiatheria</taxon>
        <taxon>Artiodactyla</taxon>
        <taxon>Ruminantia</taxon>
        <taxon>Pecora</taxon>
        <taxon>Bovidae</taxon>
        <taxon>Caprinae</taxon>
        <taxon>Capra</taxon>
    </lineage>
</organism>
<evidence type="ECO:0000256" key="4">
    <source>
        <dbReference type="ARBA" id="ARBA00022525"/>
    </source>
</evidence>
<keyword evidence="7" id="KW-0378">Hydrolase</keyword>
<evidence type="ECO:0000256" key="18">
    <source>
        <dbReference type="ARBA" id="ARBA00041306"/>
    </source>
</evidence>
<evidence type="ECO:0000256" key="17">
    <source>
        <dbReference type="ARBA" id="ARBA00040219"/>
    </source>
</evidence>
<dbReference type="PANTHER" id="PTHR24278:SF0">
    <property type="entry name" value="VITAMIN K-DEPENDENT PROTEIN C"/>
    <property type="match status" value="1"/>
</dbReference>
<dbReference type="GO" id="GO:0006508">
    <property type="term" value="P:proteolysis"/>
    <property type="evidence" value="ECO:0007669"/>
    <property type="project" value="UniProtKB-KW"/>
</dbReference>
<dbReference type="FunFam" id="2.10.25.10:FF:000567">
    <property type="entry name" value="Vitamin K-dependent protein C"/>
    <property type="match status" value="1"/>
</dbReference>
<dbReference type="PROSITE" id="PS50998">
    <property type="entry name" value="GLA_2"/>
    <property type="match status" value="1"/>
</dbReference>
<dbReference type="Pfam" id="PF00594">
    <property type="entry name" value="Gla"/>
    <property type="match status" value="1"/>
</dbReference>
<evidence type="ECO:0000256" key="6">
    <source>
        <dbReference type="ARBA" id="ARBA00022696"/>
    </source>
</evidence>
<dbReference type="InterPro" id="IPR000294">
    <property type="entry name" value="GLA_domain"/>
</dbReference>
<feature type="domain" description="Gla" evidence="22">
    <location>
        <begin position="33"/>
        <end position="71"/>
    </location>
</feature>
<keyword evidence="6" id="KW-0356">Hemostasis</keyword>
<dbReference type="InterPro" id="IPR035972">
    <property type="entry name" value="GLA-like_dom_SF"/>
</dbReference>
<dbReference type="GO" id="GO:0030195">
    <property type="term" value="P:negative regulation of blood coagulation"/>
    <property type="evidence" value="ECO:0007669"/>
    <property type="project" value="TreeGrafter"/>
</dbReference>
<comment type="function">
    <text evidence="15">Protein C is a vitamin K-dependent serine protease that regulates blood coagulation by inactivating factors Va and VIIIa in the presence of calcium ions and phospholipids. Exerts a protective effect on the endothelial cell barrier function.</text>
</comment>
<dbReference type="PROSITE" id="PS00135">
    <property type="entry name" value="TRYPSIN_SER"/>
    <property type="match status" value="1"/>
</dbReference>
<feature type="domain" description="Peptidase S1" evidence="21">
    <location>
        <begin position="105"/>
        <end position="210"/>
    </location>
</feature>
<dbReference type="InterPro" id="IPR000152">
    <property type="entry name" value="EGF-type_Asp/Asn_hydroxyl_site"/>
</dbReference>
<evidence type="ECO:0000256" key="2">
    <source>
        <dbReference type="ARBA" id="ARBA00004555"/>
    </source>
</evidence>
<evidence type="ECO:0000256" key="16">
    <source>
        <dbReference type="ARBA" id="ARBA00038995"/>
    </source>
</evidence>
<dbReference type="GO" id="GO:0005509">
    <property type="term" value="F:calcium ion binding"/>
    <property type="evidence" value="ECO:0007669"/>
    <property type="project" value="InterPro"/>
</dbReference>
<keyword evidence="12" id="KW-1015">Disulfide bond</keyword>
<evidence type="ECO:0000256" key="7">
    <source>
        <dbReference type="ARBA" id="ARBA00022801"/>
    </source>
</evidence>
<evidence type="ECO:0000256" key="20">
    <source>
        <dbReference type="ARBA" id="ARBA00042906"/>
    </source>
</evidence>
<proteinExistence type="predicted"/>
<evidence type="ECO:0000256" key="3">
    <source>
        <dbReference type="ARBA" id="ARBA00004613"/>
    </source>
</evidence>
<dbReference type="Pfam" id="PF00089">
    <property type="entry name" value="Trypsin"/>
    <property type="match status" value="1"/>
</dbReference>
<keyword evidence="11" id="KW-0094">Blood coagulation</keyword>
<dbReference type="SMART" id="SM00020">
    <property type="entry name" value="Tryp_SPc"/>
    <property type="match status" value="1"/>
</dbReference>
<evidence type="ECO:0000256" key="10">
    <source>
        <dbReference type="ARBA" id="ARBA00023034"/>
    </source>
</evidence>
<dbReference type="AlphaFoldDB" id="A0A8C2RQJ7"/>
<evidence type="ECO:0000259" key="22">
    <source>
        <dbReference type="PROSITE" id="PS50998"/>
    </source>
</evidence>
<accession>A0A8C2RQJ7</accession>
<evidence type="ECO:0000256" key="1">
    <source>
        <dbReference type="ARBA" id="ARBA00004240"/>
    </source>
</evidence>
<keyword evidence="4" id="KW-0964">Secreted</keyword>
<dbReference type="GO" id="GO:0004252">
    <property type="term" value="F:serine-type endopeptidase activity"/>
    <property type="evidence" value="ECO:0007669"/>
    <property type="project" value="UniProtKB-EC"/>
</dbReference>
<comment type="catalytic activity">
    <reaction evidence="14">
        <text>Degradation of blood coagulation factors Va and VIIIa.</text>
        <dbReference type="EC" id="3.4.21.69"/>
    </reaction>
</comment>
<evidence type="ECO:0000256" key="11">
    <source>
        <dbReference type="ARBA" id="ARBA00023084"/>
    </source>
</evidence>
<keyword evidence="8" id="KW-0256">Endoplasmic reticulum</keyword>
<dbReference type="Gene3D" id="2.40.10.10">
    <property type="entry name" value="Trypsin-like serine proteases"/>
    <property type="match status" value="1"/>
</dbReference>
<dbReference type="SUPFAM" id="SSF50494">
    <property type="entry name" value="Trypsin-like serine proteases"/>
    <property type="match status" value="1"/>
</dbReference>
<dbReference type="InterPro" id="IPR001254">
    <property type="entry name" value="Trypsin_dom"/>
</dbReference>
<dbReference type="EC" id="3.4.21.69" evidence="16"/>
<evidence type="ECO:0000259" key="21">
    <source>
        <dbReference type="PROSITE" id="PS50240"/>
    </source>
</evidence>
<dbReference type="SUPFAM" id="SSF57630">
    <property type="entry name" value="GLA-domain"/>
    <property type="match status" value="1"/>
</dbReference>
<evidence type="ECO:0000256" key="13">
    <source>
        <dbReference type="ARBA" id="ARBA00023180"/>
    </source>
</evidence>
<evidence type="ECO:0000256" key="15">
    <source>
        <dbReference type="ARBA" id="ARBA00037553"/>
    </source>
</evidence>
<dbReference type="Ensembl" id="ENSCHIT00010044834.1">
    <property type="protein sequence ID" value="ENSCHIP00010031871.1"/>
    <property type="gene ID" value="ENSCHIG00010023378.1"/>
</dbReference>
<evidence type="ECO:0000256" key="9">
    <source>
        <dbReference type="ARBA" id="ARBA00022825"/>
    </source>
</evidence>
<sequence length="226" mass="25297">VAGCSFLQLPIPAPDSVFSSSQRAHQVLRIRKRANSFLEELRPGSVERECSEEVCEFEEAREIFQNTEDTQRPSGSPCDLPCCGRGKCIDGLGGFRCDCAEGWEGWGYRDETKKNRTSILNFIKIPVVSYNACVHAMENKVSENMLCAGILGNSRDACEGDSGGPMVTFFRGTWFLVGLVSWGEGCGRLYNYGIYTKVSRYLDWIYGHIKAEAALESQVYRLQLIF</sequence>
<dbReference type="InterPro" id="IPR009003">
    <property type="entry name" value="Peptidase_S1_PA"/>
</dbReference>
<dbReference type="InterPro" id="IPR017857">
    <property type="entry name" value="Coagulation_fac-like_Gla_dom"/>
</dbReference>
<dbReference type="SMART" id="SM00069">
    <property type="entry name" value="GLA"/>
    <property type="match status" value="1"/>
</dbReference>
<dbReference type="PANTHER" id="PTHR24278">
    <property type="entry name" value="COAGULATION FACTOR"/>
    <property type="match status" value="1"/>
</dbReference>
<keyword evidence="10" id="KW-0333">Golgi apparatus</keyword>
<evidence type="ECO:0000313" key="23">
    <source>
        <dbReference type="Ensembl" id="ENSCHIP00010031871.1"/>
    </source>
</evidence>
<comment type="subcellular location">
    <subcellularLocation>
        <location evidence="1">Endoplasmic reticulum</location>
    </subcellularLocation>
    <subcellularLocation>
        <location evidence="2">Golgi apparatus</location>
    </subcellularLocation>
    <subcellularLocation>
        <location evidence="3">Secreted</location>
    </subcellularLocation>
</comment>
<dbReference type="FunFam" id="4.10.740.10:FF:000001">
    <property type="entry name" value="vitamin K-dependent protein S"/>
    <property type="match status" value="1"/>
</dbReference>
<evidence type="ECO:0000256" key="19">
    <source>
        <dbReference type="ARBA" id="ARBA00042403"/>
    </source>
</evidence>
<name>A0A8C2RQJ7_CAPHI</name>
<dbReference type="GO" id="GO:0005615">
    <property type="term" value="C:extracellular space"/>
    <property type="evidence" value="ECO:0007669"/>
    <property type="project" value="TreeGrafter"/>
</dbReference>
<dbReference type="GO" id="GO:0005783">
    <property type="term" value="C:endoplasmic reticulum"/>
    <property type="evidence" value="ECO:0007669"/>
    <property type="project" value="UniProtKB-SubCell"/>
</dbReference>
<evidence type="ECO:0000256" key="8">
    <source>
        <dbReference type="ARBA" id="ARBA00022824"/>
    </source>
</evidence>
<evidence type="ECO:0000256" key="5">
    <source>
        <dbReference type="ARBA" id="ARBA00022670"/>
    </source>
</evidence>
<keyword evidence="5" id="KW-0645">Protease</keyword>
<dbReference type="PRINTS" id="PR00001">
    <property type="entry name" value="GLABLOOD"/>
</dbReference>
<protein>
    <recommendedName>
        <fullName evidence="17">Vitamin K-dependent protein C</fullName>
        <ecNumber evidence="16">3.4.21.69</ecNumber>
    </recommendedName>
    <alternativeName>
        <fullName evidence="20">Anticoagulant protein C</fullName>
    </alternativeName>
    <alternativeName>
        <fullName evidence="18">Autoprothrombin IIA</fullName>
    </alternativeName>
    <alternativeName>
        <fullName evidence="19">Blood coagulation factor XIV</fullName>
    </alternativeName>
</protein>
<dbReference type="CDD" id="cd00054">
    <property type="entry name" value="EGF_CA"/>
    <property type="match status" value="1"/>
</dbReference>